<dbReference type="Proteomes" id="UP000001949">
    <property type="component" value="Unassembled WGS sequence"/>
</dbReference>
<sequence length="189" mass="20583">MKYTPVVLSLLTMGLVKAAGKDNLKVVKSDGEYLEWKKAAEKAKTVGEAKKTEFDELLEKIPKDSQDTPKLEVTKITEALKKVTDKVAEITALEAKEFKEATDEKKKEALGAKVGKMGVELADHIIELDGINKKAHSVAYKELVKVHGHVKMLEFLKGKIESLEKDGFMAASLLSALALSALAVGASFN</sequence>
<organism evidence="2 3">
    <name type="scientific">Theileria parva</name>
    <name type="common">East coast fever infection agent</name>
    <dbReference type="NCBI Taxonomy" id="5875"/>
    <lineage>
        <taxon>Eukaryota</taxon>
        <taxon>Sar</taxon>
        <taxon>Alveolata</taxon>
        <taxon>Apicomplexa</taxon>
        <taxon>Aconoidasida</taxon>
        <taxon>Piroplasmida</taxon>
        <taxon>Theileriidae</taxon>
        <taxon>Theileria</taxon>
    </lineage>
</organism>
<dbReference type="AlphaFoldDB" id="Q4N0W5"/>
<dbReference type="EMBL" id="AAGK01000005">
    <property type="protein sequence ID" value="EAN30871.1"/>
    <property type="molecule type" value="Genomic_DNA"/>
</dbReference>
<keyword evidence="3" id="KW-1185">Reference proteome</keyword>
<dbReference type="InParanoid" id="Q4N0W5"/>
<proteinExistence type="predicted"/>
<dbReference type="VEuPathDB" id="PiroplasmaDB:TpMuguga_03g00136"/>
<evidence type="ECO:0000313" key="3">
    <source>
        <dbReference type="Proteomes" id="UP000001949"/>
    </source>
</evidence>
<dbReference type="RefSeq" id="XP_763154.1">
    <property type="nucleotide sequence ID" value="XM_758061.1"/>
</dbReference>
<name>Q4N0W5_THEPA</name>
<accession>Q4N0W5</accession>
<feature type="chain" id="PRO_5004241117" evidence="1">
    <location>
        <begin position="21"/>
        <end position="189"/>
    </location>
</feature>
<reference evidence="2 3" key="1">
    <citation type="journal article" date="2005" name="Science">
        <title>Genome sequence of Theileria parva, a bovine pathogen that transforms lymphocytes.</title>
        <authorList>
            <person name="Gardner M.J."/>
            <person name="Bishop R."/>
            <person name="Shah T."/>
            <person name="de Villiers E.P."/>
            <person name="Carlton J.M."/>
            <person name="Hall N."/>
            <person name="Ren Q."/>
            <person name="Paulsen I.T."/>
            <person name="Pain A."/>
            <person name="Berriman M."/>
            <person name="Wilson R.J.M."/>
            <person name="Sato S."/>
            <person name="Ralph S.A."/>
            <person name="Mann D.J."/>
            <person name="Xiong Z."/>
            <person name="Shallom S.J."/>
            <person name="Weidman J."/>
            <person name="Jiang L."/>
            <person name="Lynn J."/>
            <person name="Weaver B."/>
            <person name="Shoaibi A."/>
            <person name="Domingo A.R."/>
            <person name="Wasawo D."/>
            <person name="Crabtree J."/>
            <person name="Wortman J.R."/>
            <person name="Haas B."/>
            <person name="Angiuoli S.V."/>
            <person name="Creasy T.H."/>
            <person name="Lu C."/>
            <person name="Suh B."/>
            <person name="Silva J.C."/>
            <person name="Utterback T.R."/>
            <person name="Feldblyum T.V."/>
            <person name="Pertea M."/>
            <person name="Allen J."/>
            <person name="Nierman W.C."/>
            <person name="Taracha E.L.N."/>
            <person name="Salzberg S.L."/>
            <person name="White O.R."/>
            <person name="Fitzhugh H.A."/>
            <person name="Morzaria S."/>
            <person name="Venter J.C."/>
            <person name="Fraser C.M."/>
            <person name="Nene V."/>
        </authorList>
    </citation>
    <scope>NUCLEOTIDE SEQUENCE [LARGE SCALE GENOMIC DNA]</scope>
    <source>
        <strain evidence="2 3">Muguga</strain>
    </source>
</reference>
<gene>
    <name evidence="2" type="ordered locus">TP03_0136</name>
</gene>
<dbReference type="OMA" id="KTHGHIK"/>
<dbReference type="GeneID" id="3500079"/>
<comment type="caution">
    <text evidence="2">The sequence shown here is derived from an EMBL/GenBank/DDBJ whole genome shotgun (WGS) entry which is preliminary data.</text>
</comment>
<protein>
    <submittedName>
        <fullName evidence="2">Uncharacterized protein</fullName>
    </submittedName>
</protein>
<dbReference type="eggNOG" id="ENOG502QWV8">
    <property type="taxonomic scope" value="Eukaryota"/>
</dbReference>
<evidence type="ECO:0000256" key="1">
    <source>
        <dbReference type="SAM" id="SignalP"/>
    </source>
</evidence>
<feature type="signal peptide" evidence="1">
    <location>
        <begin position="1"/>
        <end position="20"/>
    </location>
</feature>
<dbReference type="KEGG" id="tpv:TP03_0136"/>
<evidence type="ECO:0000313" key="2">
    <source>
        <dbReference type="EMBL" id="EAN30871.1"/>
    </source>
</evidence>
<keyword evidence="1" id="KW-0732">Signal</keyword>